<proteinExistence type="predicted"/>
<protein>
    <submittedName>
        <fullName evidence="1">Uncharacterized protein</fullName>
    </submittedName>
</protein>
<accession>A0AAW0UJB8</accession>
<dbReference type="EMBL" id="JARAKH010000010">
    <property type="protein sequence ID" value="KAK8399931.1"/>
    <property type="molecule type" value="Genomic_DNA"/>
</dbReference>
<dbReference type="AlphaFoldDB" id="A0AAW0UJB8"/>
<sequence length="241" mass="26089">MRKKSCFDFLVPCLGVSIPHSSLPPSPPRNPPLDPYTLALVPPLPASHPRLALAFVPPQACLASTHEPSPPLTAPPQRLMHPLRYSPPATHPCQHLSRQRLMHRHSLPATHSLTLVTAACSGGMNPVEALYQRDGVSGVRASQDYLTTASPAFPAAHLPSSNSVQLGHCYAPPPAGEPITCVPCHLSHSGTLRQNYTQATTRRRAGCVNSRENIQNGAATRTSEKAGRHVSQFWEISRMHT</sequence>
<name>A0AAW0UJB8_SCYPA</name>
<keyword evidence="2" id="KW-1185">Reference proteome</keyword>
<gene>
    <name evidence="1" type="ORF">O3P69_002965</name>
</gene>
<evidence type="ECO:0000313" key="1">
    <source>
        <dbReference type="EMBL" id="KAK8399931.1"/>
    </source>
</evidence>
<comment type="caution">
    <text evidence="1">The sequence shown here is derived from an EMBL/GenBank/DDBJ whole genome shotgun (WGS) entry which is preliminary data.</text>
</comment>
<dbReference type="Proteomes" id="UP001487740">
    <property type="component" value="Unassembled WGS sequence"/>
</dbReference>
<dbReference type="EMBL" id="JARAKH010000010">
    <property type="protein sequence ID" value="KAK8399930.1"/>
    <property type="molecule type" value="Genomic_DNA"/>
</dbReference>
<reference evidence="1 2" key="1">
    <citation type="submission" date="2023-03" db="EMBL/GenBank/DDBJ databases">
        <title>High-quality genome of Scylla paramamosain provides insights in environmental adaptation.</title>
        <authorList>
            <person name="Zhang L."/>
        </authorList>
    </citation>
    <scope>NUCLEOTIDE SEQUENCE [LARGE SCALE GENOMIC DNA]</scope>
    <source>
        <strain evidence="1">LZ_2023a</strain>
        <tissue evidence="1">Muscle</tissue>
    </source>
</reference>
<evidence type="ECO:0000313" key="2">
    <source>
        <dbReference type="Proteomes" id="UP001487740"/>
    </source>
</evidence>
<organism evidence="1 2">
    <name type="scientific">Scylla paramamosain</name>
    <name type="common">Mud crab</name>
    <dbReference type="NCBI Taxonomy" id="85552"/>
    <lineage>
        <taxon>Eukaryota</taxon>
        <taxon>Metazoa</taxon>
        <taxon>Ecdysozoa</taxon>
        <taxon>Arthropoda</taxon>
        <taxon>Crustacea</taxon>
        <taxon>Multicrustacea</taxon>
        <taxon>Malacostraca</taxon>
        <taxon>Eumalacostraca</taxon>
        <taxon>Eucarida</taxon>
        <taxon>Decapoda</taxon>
        <taxon>Pleocyemata</taxon>
        <taxon>Brachyura</taxon>
        <taxon>Eubrachyura</taxon>
        <taxon>Portunoidea</taxon>
        <taxon>Portunidae</taxon>
        <taxon>Portuninae</taxon>
        <taxon>Scylla</taxon>
    </lineage>
</organism>